<name>A0A9X4D443_9PSED</name>
<dbReference type="Proteomes" id="UP001150678">
    <property type="component" value="Unassembled WGS sequence"/>
</dbReference>
<dbReference type="EMBL" id="JANIAN010000037">
    <property type="protein sequence ID" value="MDD2108975.1"/>
    <property type="molecule type" value="Genomic_DNA"/>
</dbReference>
<reference evidence="2" key="1">
    <citation type="submission" date="2022-07" db="EMBL/GenBank/DDBJ databases">
        <title>Multi-strain Analysis of Pseudomonas putida Reveals Metabolic and Genetic Diversity.</title>
        <authorList>
            <person name="Monk J.M."/>
        </authorList>
    </citation>
    <scope>NUCLEOTIDE SEQUENCE</scope>
    <source>
        <strain evidence="2">17514</strain>
    </source>
</reference>
<proteinExistence type="predicted"/>
<dbReference type="InterPro" id="IPR018738">
    <property type="entry name" value="DUF2280"/>
</dbReference>
<dbReference type="RefSeq" id="WP_274079588.1">
    <property type="nucleotide sequence ID" value="NZ_JANIAN010000037.1"/>
</dbReference>
<evidence type="ECO:0000256" key="1">
    <source>
        <dbReference type="SAM" id="MobiDB-lite"/>
    </source>
</evidence>
<feature type="region of interest" description="Disordered" evidence="1">
    <location>
        <begin position="120"/>
        <end position="141"/>
    </location>
</feature>
<dbReference type="Pfam" id="PF10045">
    <property type="entry name" value="DUF2280"/>
    <property type="match status" value="1"/>
</dbReference>
<organism evidence="2 3">
    <name type="scientific">Pseudomonas asiatica</name>
    <dbReference type="NCBI Taxonomy" id="2219225"/>
    <lineage>
        <taxon>Bacteria</taxon>
        <taxon>Pseudomonadati</taxon>
        <taxon>Pseudomonadota</taxon>
        <taxon>Gammaproteobacteria</taxon>
        <taxon>Pseudomonadales</taxon>
        <taxon>Pseudomonadaceae</taxon>
        <taxon>Pseudomonas</taxon>
    </lineage>
</organism>
<dbReference type="AlphaFoldDB" id="A0A9X4D443"/>
<evidence type="ECO:0000313" key="2">
    <source>
        <dbReference type="EMBL" id="MDD2108975.1"/>
    </source>
</evidence>
<protein>
    <submittedName>
        <fullName evidence="2">DUF2280 domain-containing protein</fullName>
    </submittedName>
</protein>
<sequence>MAILTAEVKGFIVQALACFDTPTQVAEAVKKEFNIEITRQQVAQHDPTKSTGANLAARWRVLFEDTRKRFREDAADIPIANRSYRLRMLDRMAARAEGMKNMALAAQLLEQAAKESGGAYTNKQQVDLSSSDGSMTPKAPQQVDQALVSALVDKLVD</sequence>
<accession>A0A9X4D443</accession>
<comment type="caution">
    <text evidence="2">The sequence shown here is derived from an EMBL/GenBank/DDBJ whole genome shotgun (WGS) entry which is preliminary data.</text>
</comment>
<evidence type="ECO:0000313" key="3">
    <source>
        <dbReference type="Proteomes" id="UP001150678"/>
    </source>
</evidence>
<gene>
    <name evidence="2" type="ORF">NP533_22585</name>
</gene>
<feature type="compositionally biased region" description="Polar residues" evidence="1">
    <location>
        <begin position="120"/>
        <end position="134"/>
    </location>
</feature>